<proteinExistence type="predicted"/>
<protein>
    <submittedName>
        <fullName evidence="1">SFRICE_006473</fullName>
    </submittedName>
</protein>
<dbReference type="AlphaFoldDB" id="A0A2H1VLZ8"/>
<gene>
    <name evidence="1" type="ORF">SFRICE_006473</name>
</gene>
<name>A0A2H1VLZ8_SPOFR</name>
<reference evidence="1" key="1">
    <citation type="submission" date="2016-07" db="EMBL/GenBank/DDBJ databases">
        <authorList>
            <person name="Bretaudeau A."/>
        </authorList>
    </citation>
    <scope>NUCLEOTIDE SEQUENCE</scope>
    <source>
        <strain evidence="1">Rice</strain>
        <tissue evidence="1">Whole body</tissue>
    </source>
</reference>
<evidence type="ECO:0000313" key="1">
    <source>
        <dbReference type="EMBL" id="SOQ41274.1"/>
    </source>
</evidence>
<organism evidence="1">
    <name type="scientific">Spodoptera frugiperda</name>
    <name type="common">Fall armyworm</name>
    <dbReference type="NCBI Taxonomy" id="7108"/>
    <lineage>
        <taxon>Eukaryota</taxon>
        <taxon>Metazoa</taxon>
        <taxon>Ecdysozoa</taxon>
        <taxon>Arthropoda</taxon>
        <taxon>Hexapoda</taxon>
        <taxon>Insecta</taxon>
        <taxon>Pterygota</taxon>
        <taxon>Neoptera</taxon>
        <taxon>Endopterygota</taxon>
        <taxon>Lepidoptera</taxon>
        <taxon>Glossata</taxon>
        <taxon>Ditrysia</taxon>
        <taxon>Noctuoidea</taxon>
        <taxon>Noctuidae</taxon>
        <taxon>Amphipyrinae</taxon>
        <taxon>Spodoptera</taxon>
    </lineage>
</organism>
<dbReference type="EMBL" id="ODYU01003025">
    <property type="protein sequence ID" value="SOQ41274.1"/>
    <property type="molecule type" value="Genomic_DNA"/>
</dbReference>
<accession>A0A2H1VLZ8</accession>
<sequence length="213" mass="23004">MEPVWWDTYRKVLREEKVIMEMIEGYRGPNHPLSRFPNNPQAPYTQKAGNMLVMPLVFHLSMGSHDCLPSESRQHTCNASAVSGVHIDGGDCLLSGDPSARLPAVCSELSNLASFDPTLMSLHMFIEYIVEASPDPYENRANFFPINCSGDLLISTNGALGPISIATAPAPPVGRAGPLPYTAISPATTMAFLPSHDDDSTQLTALNRAAVPP</sequence>